<evidence type="ECO:0000256" key="10">
    <source>
        <dbReference type="ARBA" id="ARBA00047287"/>
    </source>
</evidence>
<comment type="cofactor">
    <cofactor evidence="1">
        <name>FMN</name>
        <dbReference type="ChEBI" id="CHEBI:58210"/>
    </cofactor>
</comment>
<evidence type="ECO:0000256" key="3">
    <source>
        <dbReference type="ARBA" id="ARBA00022643"/>
    </source>
</evidence>
<comment type="similarity">
    <text evidence="8">Belongs to the Dus family. Dus1 subfamily.</text>
</comment>
<comment type="catalytic activity">
    <reaction evidence="12">
        <text>5,6-dihydrouridine(16) in tRNA + NAD(+) = uridine(16) in tRNA + NADH + H(+)</text>
        <dbReference type="Rhea" id="RHEA:53380"/>
        <dbReference type="Rhea" id="RHEA-COMP:13543"/>
        <dbReference type="Rhea" id="RHEA-COMP:13544"/>
        <dbReference type="ChEBI" id="CHEBI:15378"/>
        <dbReference type="ChEBI" id="CHEBI:57540"/>
        <dbReference type="ChEBI" id="CHEBI:57945"/>
        <dbReference type="ChEBI" id="CHEBI:65315"/>
        <dbReference type="ChEBI" id="CHEBI:74443"/>
        <dbReference type="EC" id="1.3.1.88"/>
    </reaction>
    <physiologicalReaction direction="right-to-left" evidence="12">
        <dbReference type="Rhea" id="RHEA:53382"/>
    </physiologicalReaction>
</comment>
<keyword evidence="6" id="KW-0560">Oxidoreductase</keyword>
<keyword evidence="5" id="KW-0521">NADP</keyword>
<organism evidence="16 17">
    <name type="scientific">Dictyostelium firmibasis</name>
    <dbReference type="NCBI Taxonomy" id="79012"/>
    <lineage>
        <taxon>Eukaryota</taxon>
        <taxon>Amoebozoa</taxon>
        <taxon>Evosea</taxon>
        <taxon>Eumycetozoa</taxon>
        <taxon>Dictyostelia</taxon>
        <taxon>Dictyosteliales</taxon>
        <taxon>Dictyosteliaceae</taxon>
        <taxon>Dictyostelium</taxon>
    </lineage>
</organism>
<evidence type="ECO:0000256" key="2">
    <source>
        <dbReference type="ARBA" id="ARBA00022630"/>
    </source>
</evidence>
<dbReference type="InterPro" id="IPR035587">
    <property type="entry name" value="DUS-like_FMN-bd"/>
</dbReference>
<evidence type="ECO:0000256" key="5">
    <source>
        <dbReference type="ARBA" id="ARBA00022857"/>
    </source>
</evidence>
<dbReference type="InterPro" id="IPR018517">
    <property type="entry name" value="tRNA_hU_synthase_CS"/>
</dbReference>
<evidence type="ECO:0000256" key="11">
    <source>
        <dbReference type="ARBA" id="ARBA00047652"/>
    </source>
</evidence>
<sequence length="445" mass="51019">MSISSSEVLDNTKNYSPDEEIEEINNNNEKDNIIMNPVISKLGGYEFFRNVLKSPKKTVAPMVDHTFLAFRMLCRKYGADMVYTPMFHSKNFATCKTYRRDYWSTCPEDRPLVVQFCGNEPEWVVKAAKYIEDHCDAIDLNLGCPQQIARRGNYGSFLLDKPHIILPIVRELHKNIKVPIFCKIRLLPSLDDTIKLALQLQEAGCQLLTIHGRTKEQKGHNSGIANWKAIRTIREKLSIPVIANGSVLQYEDIDKCLEETGADGIMAAEGILANPSFFSGLKVPIYQVAREFLDLTEIYKTHTHVTRSHIFKMLKDKFDVYSDLRETMGATHTNDGFRDIVTELETREKNNMPPVKILTNKQKRELKEKEKENNESEDLSLKKQKINDDEILNNNNNNSNNINNNINNNNNNNNNNNITPDKNENENENKNENGNEKKVLINNSN</sequence>
<gene>
    <name evidence="16" type="ORF">RB653_004471</name>
</gene>
<evidence type="ECO:0000256" key="8">
    <source>
        <dbReference type="ARBA" id="ARBA00038313"/>
    </source>
</evidence>
<dbReference type="PANTHER" id="PTHR11082">
    <property type="entry name" value="TRNA-DIHYDROURIDINE SYNTHASE"/>
    <property type="match status" value="1"/>
</dbReference>
<dbReference type="InterPro" id="IPR013785">
    <property type="entry name" value="Aldolase_TIM"/>
</dbReference>
<accession>A0AAN7U6D3</accession>
<keyword evidence="7" id="KW-0520">NAD</keyword>
<evidence type="ECO:0000256" key="13">
    <source>
        <dbReference type="ARBA" id="ARBA00049467"/>
    </source>
</evidence>
<keyword evidence="4" id="KW-0819">tRNA processing</keyword>
<proteinExistence type="inferred from homology"/>
<dbReference type="Proteomes" id="UP001344447">
    <property type="component" value="Unassembled WGS sequence"/>
</dbReference>
<feature type="domain" description="DUS-like FMN-binding" evidence="15">
    <location>
        <begin position="59"/>
        <end position="349"/>
    </location>
</feature>
<dbReference type="AlphaFoldDB" id="A0AAN7U6D3"/>
<keyword evidence="17" id="KW-1185">Reference proteome</keyword>
<dbReference type="GO" id="GO:0017150">
    <property type="term" value="F:tRNA dihydrouridine synthase activity"/>
    <property type="evidence" value="ECO:0007669"/>
    <property type="project" value="InterPro"/>
</dbReference>
<dbReference type="GO" id="GO:0050660">
    <property type="term" value="F:flavin adenine dinucleotide binding"/>
    <property type="evidence" value="ECO:0007669"/>
    <property type="project" value="InterPro"/>
</dbReference>
<keyword evidence="2" id="KW-0285">Flavoprotein</keyword>
<comment type="catalytic activity">
    <reaction evidence="13">
        <text>5,6-dihydrouridine(17) in tRNA + NADP(+) = uridine(17) in tRNA + NADPH + H(+)</text>
        <dbReference type="Rhea" id="RHEA:53368"/>
        <dbReference type="Rhea" id="RHEA-COMP:13541"/>
        <dbReference type="Rhea" id="RHEA-COMP:13542"/>
        <dbReference type="ChEBI" id="CHEBI:15378"/>
        <dbReference type="ChEBI" id="CHEBI:57783"/>
        <dbReference type="ChEBI" id="CHEBI:58349"/>
        <dbReference type="ChEBI" id="CHEBI:65315"/>
        <dbReference type="ChEBI" id="CHEBI:74443"/>
        <dbReference type="EC" id="1.3.1.88"/>
    </reaction>
    <physiologicalReaction direction="right-to-left" evidence="13">
        <dbReference type="Rhea" id="RHEA:53370"/>
    </physiologicalReaction>
</comment>
<evidence type="ECO:0000256" key="6">
    <source>
        <dbReference type="ARBA" id="ARBA00023002"/>
    </source>
</evidence>
<evidence type="ECO:0000256" key="7">
    <source>
        <dbReference type="ARBA" id="ARBA00023027"/>
    </source>
</evidence>
<comment type="caution">
    <text evidence="16">The sequence shown here is derived from an EMBL/GenBank/DDBJ whole genome shotgun (WGS) entry which is preliminary data.</text>
</comment>
<feature type="region of interest" description="Disordered" evidence="14">
    <location>
        <begin position="351"/>
        <end position="445"/>
    </location>
</feature>
<feature type="compositionally biased region" description="Basic and acidic residues" evidence="14">
    <location>
        <begin position="362"/>
        <end position="388"/>
    </location>
</feature>
<name>A0AAN7U6D3_9MYCE</name>
<protein>
    <recommendedName>
        <fullName evidence="9">tRNA-dihydrouridine(16/17) synthase [NAD(P)(+)]</fullName>
        <ecNumber evidence="9">1.3.1.88</ecNumber>
    </recommendedName>
</protein>
<dbReference type="CDD" id="cd02801">
    <property type="entry name" value="DUS_like_FMN"/>
    <property type="match status" value="1"/>
</dbReference>
<evidence type="ECO:0000259" key="15">
    <source>
        <dbReference type="Pfam" id="PF01207"/>
    </source>
</evidence>
<evidence type="ECO:0000313" key="17">
    <source>
        <dbReference type="Proteomes" id="UP001344447"/>
    </source>
</evidence>
<keyword evidence="3" id="KW-0288">FMN</keyword>
<dbReference type="Pfam" id="PF01207">
    <property type="entry name" value="Dus"/>
    <property type="match status" value="1"/>
</dbReference>
<dbReference type="EC" id="1.3.1.88" evidence="9"/>
<evidence type="ECO:0000256" key="12">
    <source>
        <dbReference type="ARBA" id="ARBA00048934"/>
    </source>
</evidence>
<reference evidence="16 17" key="1">
    <citation type="submission" date="2023-11" db="EMBL/GenBank/DDBJ databases">
        <title>Dfirmibasis_genome.</title>
        <authorList>
            <person name="Edelbroek B."/>
            <person name="Kjellin J."/>
            <person name="Jerlstrom-Hultqvist J."/>
            <person name="Soderbom F."/>
        </authorList>
    </citation>
    <scope>NUCLEOTIDE SEQUENCE [LARGE SCALE GENOMIC DNA]</scope>
    <source>
        <strain evidence="16 17">TNS-C-14</strain>
    </source>
</reference>
<feature type="compositionally biased region" description="Basic and acidic residues" evidence="14">
    <location>
        <begin position="421"/>
        <end position="439"/>
    </location>
</feature>
<evidence type="ECO:0000256" key="1">
    <source>
        <dbReference type="ARBA" id="ARBA00001917"/>
    </source>
</evidence>
<comment type="catalytic activity">
    <reaction evidence="10">
        <text>5,6-dihydrouridine(17) in tRNA + NAD(+) = uridine(17) in tRNA + NADH + H(+)</text>
        <dbReference type="Rhea" id="RHEA:53372"/>
        <dbReference type="Rhea" id="RHEA-COMP:13541"/>
        <dbReference type="Rhea" id="RHEA-COMP:13542"/>
        <dbReference type="ChEBI" id="CHEBI:15378"/>
        <dbReference type="ChEBI" id="CHEBI:57540"/>
        <dbReference type="ChEBI" id="CHEBI:57945"/>
        <dbReference type="ChEBI" id="CHEBI:65315"/>
        <dbReference type="ChEBI" id="CHEBI:74443"/>
        <dbReference type="EC" id="1.3.1.88"/>
    </reaction>
    <physiologicalReaction direction="right-to-left" evidence="10">
        <dbReference type="Rhea" id="RHEA:53374"/>
    </physiologicalReaction>
</comment>
<dbReference type="EMBL" id="JAVFKY010000001">
    <property type="protein sequence ID" value="KAK5582882.1"/>
    <property type="molecule type" value="Genomic_DNA"/>
</dbReference>
<evidence type="ECO:0000256" key="4">
    <source>
        <dbReference type="ARBA" id="ARBA00022694"/>
    </source>
</evidence>
<dbReference type="SUPFAM" id="SSF51395">
    <property type="entry name" value="FMN-linked oxidoreductases"/>
    <property type="match status" value="1"/>
</dbReference>
<dbReference type="PROSITE" id="PS01136">
    <property type="entry name" value="UPF0034"/>
    <property type="match status" value="1"/>
</dbReference>
<evidence type="ECO:0000256" key="9">
    <source>
        <dbReference type="ARBA" id="ARBA00038890"/>
    </source>
</evidence>
<comment type="catalytic activity">
    <reaction evidence="11">
        <text>5,6-dihydrouridine(16) in tRNA + NADP(+) = uridine(16) in tRNA + NADPH + H(+)</text>
        <dbReference type="Rhea" id="RHEA:53376"/>
        <dbReference type="Rhea" id="RHEA-COMP:13543"/>
        <dbReference type="Rhea" id="RHEA-COMP:13544"/>
        <dbReference type="ChEBI" id="CHEBI:15378"/>
        <dbReference type="ChEBI" id="CHEBI:57783"/>
        <dbReference type="ChEBI" id="CHEBI:58349"/>
        <dbReference type="ChEBI" id="CHEBI:65315"/>
        <dbReference type="ChEBI" id="CHEBI:74443"/>
        <dbReference type="EC" id="1.3.1.88"/>
    </reaction>
    <physiologicalReaction direction="right-to-left" evidence="11">
        <dbReference type="Rhea" id="RHEA:53378"/>
    </physiologicalReaction>
</comment>
<feature type="compositionally biased region" description="Low complexity" evidence="14">
    <location>
        <begin position="392"/>
        <end position="420"/>
    </location>
</feature>
<dbReference type="PANTHER" id="PTHR11082:SF5">
    <property type="entry name" value="TRNA-DIHYDROURIDINE(16_17) SYNTHASE [NAD(P)(+)]-LIKE"/>
    <property type="match status" value="1"/>
</dbReference>
<dbReference type="Gene3D" id="3.20.20.70">
    <property type="entry name" value="Aldolase class I"/>
    <property type="match status" value="1"/>
</dbReference>
<evidence type="ECO:0000313" key="16">
    <source>
        <dbReference type="EMBL" id="KAK5582882.1"/>
    </source>
</evidence>
<evidence type="ECO:0000256" key="14">
    <source>
        <dbReference type="SAM" id="MobiDB-lite"/>
    </source>
</evidence>